<feature type="compositionally biased region" description="Basic and acidic residues" evidence="5">
    <location>
        <begin position="293"/>
        <end position="303"/>
    </location>
</feature>
<evidence type="ECO:0000313" key="8">
    <source>
        <dbReference type="Proteomes" id="UP000002279"/>
    </source>
</evidence>
<comment type="similarity">
    <text evidence="2">Belongs to the GCF family.</text>
</comment>
<dbReference type="PANTHER" id="PTHR12214:SF4">
    <property type="entry name" value="INTRON LARGE COMPLEX COMPONENT GCFC2"/>
    <property type="match status" value="1"/>
</dbReference>
<dbReference type="InParanoid" id="A0A6I8PD01"/>
<feature type="compositionally biased region" description="Basic and acidic residues" evidence="5">
    <location>
        <begin position="67"/>
        <end position="79"/>
    </location>
</feature>
<feature type="region of interest" description="Disordered" evidence="5">
    <location>
        <begin position="1"/>
        <end position="107"/>
    </location>
</feature>
<dbReference type="GO" id="GO:0003677">
    <property type="term" value="F:DNA binding"/>
    <property type="evidence" value="ECO:0007669"/>
    <property type="project" value="InterPro"/>
</dbReference>
<reference evidence="7" key="1">
    <citation type="submission" date="2025-08" db="UniProtKB">
        <authorList>
            <consortium name="Ensembl"/>
        </authorList>
    </citation>
    <scope>IDENTIFICATION</scope>
    <source>
        <strain evidence="7">Glennie</strain>
    </source>
</reference>
<keyword evidence="8" id="KW-1185">Reference proteome</keyword>
<dbReference type="GeneTree" id="ENSGT00390000000455"/>
<evidence type="ECO:0000256" key="2">
    <source>
        <dbReference type="ARBA" id="ARBA00010801"/>
    </source>
</evidence>
<name>A0A6I8PD01_ORNAN</name>
<dbReference type="GO" id="GO:0000398">
    <property type="term" value="P:mRNA splicing, via spliceosome"/>
    <property type="evidence" value="ECO:0000318"/>
    <property type="project" value="GO_Central"/>
</dbReference>
<gene>
    <name evidence="7" type="primary">GCFC2</name>
</gene>
<feature type="compositionally biased region" description="Low complexity" evidence="5">
    <location>
        <begin position="19"/>
        <end position="37"/>
    </location>
</feature>
<dbReference type="FunCoup" id="A0A6I8PD01">
    <property type="interactions" value="3685"/>
</dbReference>
<feature type="region of interest" description="Disordered" evidence="5">
    <location>
        <begin position="293"/>
        <end position="315"/>
    </location>
</feature>
<organism evidence="7 8">
    <name type="scientific">Ornithorhynchus anatinus</name>
    <name type="common">Duckbill platypus</name>
    <dbReference type="NCBI Taxonomy" id="9258"/>
    <lineage>
        <taxon>Eukaryota</taxon>
        <taxon>Metazoa</taxon>
        <taxon>Chordata</taxon>
        <taxon>Craniata</taxon>
        <taxon>Vertebrata</taxon>
        <taxon>Euteleostomi</taxon>
        <taxon>Mammalia</taxon>
        <taxon>Monotremata</taxon>
        <taxon>Ornithorhynchidae</taxon>
        <taxon>Ornithorhynchus</taxon>
    </lineage>
</organism>
<dbReference type="InterPro" id="IPR012890">
    <property type="entry name" value="GCFC2-like"/>
</dbReference>
<dbReference type="Pfam" id="PF07842">
    <property type="entry name" value="GCFC"/>
    <property type="match status" value="1"/>
</dbReference>
<feature type="compositionally biased region" description="Polar residues" evidence="5">
    <location>
        <begin position="53"/>
        <end position="66"/>
    </location>
</feature>
<feature type="coiled-coil region" evidence="4">
    <location>
        <begin position="157"/>
        <end position="228"/>
    </location>
</feature>
<dbReference type="GO" id="GO:0005730">
    <property type="term" value="C:nucleolus"/>
    <property type="evidence" value="ECO:0007669"/>
    <property type="project" value="Ensembl"/>
</dbReference>
<proteinExistence type="inferred from homology"/>
<dbReference type="GO" id="GO:0005654">
    <property type="term" value="C:nucleoplasm"/>
    <property type="evidence" value="ECO:0007669"/>
    <property type="project" value="Ensembl"/>
</dbReference>
<comment type="subcellular location">
    <subcellularLocation>
        <location evidence="1">Nucleus</location>
    </subcellularLocation>
</comment>
<dbReference type="AlphaFoldDB" id="A0A6I8PD01"/>
<evidence type="ECO:0000259" key="6">
    <source>
        <dbReference type="Pfam" id="PF07842"/>
    </source>
</evidence>
<feature type="domain" description="GCF C-terminal" evidence="6">
    <location>
        <begin position="345"/>
        <end position="559"/>
    </location>
</feature>
<evidence type="ECO:0000313" key="7">
    <source>
        <dbReference type="Ensembl" id="ENSOANP00000050063.1"/>
    </source>
</evidence>
<evidence type="ECO:0000256" key="1">
    <source>
        <dbReference type="ARBA" id="ARBA00004123"/>
    </source>
</evidence>
<dbReference type="GO" id="GO:0005634">
    <property type="term" value="C:nucleus"/>
    <property type="evidence" value="ECO:0000318"/>
    <property type="project" value="GO_Central"/>
</dbReference>
<dbReference type="GO" id="GO:0005829">
    <property type="term" value="C:cytosol"/>
    <property type="evidence" value="ECO:0007669"/>
    <property type="project" value="Ensembl"/>
</dbReference>
<dbReference type="Ensembl" id="ENSOANT00000050010.1">
    <property type="protein sequence ID" value="ENSOANP00000050063.1"/>
    <property type="gene ID" value="ENSOANG00000009856.4"/>
</dbReference>
<dbReference type="InterPro" id="IPR022783">
    <property type="entry name" value="GCFC_dom"/>
</dbReference>
<sequence>DNSGDEGDESHHSSDSEVDQYSSSESQSSSSQETDNSPDAAYIQAARRKRQLARSQCNFIPLNTNPKRGDKLSDLKSGDADSEDEPDDHEKRIQFAPKPQTLKQRMTEETYKDTPFGNMKKSCESQEDETQDIWEQQQMSKAVKITQVIIFILISVLASLQDIHRSHQREYEKYLQDIENSKSTIKRLEKASEPALNYKFYKGMKTYLENLVDCLNEKMADIKELESSMYLLLREQAKILLKRRQEDLLNESTYLQQLSGKAGTSTDDTVEADKKVQLLEECEARRACRRQARESTGKCDHQEGMSSDDEVSPAEANDFQKTKDDILQNHKKIFEDVQEDFCIIQNILLKFQQWREKFPDSYYEAYVSLCLPKLLNPLIIIELIDWNPLKPDSIGLKQMSWFRSVEEFIKNGVSELRKEDNPDEKILPTIIDKTVIPQITGFVEFVWDPLSTSQTSSLIKHYKIIFGAPSTCDNEAGKAKQDLMGSIVSRMKKAIDEDVFIPLYPTCVVEDKTSPHLKFQERQFWSALKLFGNILLWDGFLLEDALWELGLSRLLNRYLIIYLPNVPPGPDLIEKCYRVIACLPERWFRGLRTRSSLPQLANLTQLLVQLAHKLYKSEKRDQLRDLICLLVKVRALDQAEAFIEEYSLEQLRLIIEEAE</sequence>
<dbReference type="GO" id="GO:0071008">
    <property type="term" value="C:U2-type post-mRNA release spliceosomal complex"/>
    <property type="evidence" value="ECO:0007669"/>
    <property type="project" value="Ensembl"/>
</dbReference>
<evidence type="ECO:0000256" key="3">
    <source>
        <dbReference type="ARBA" id="ARBA00023242"/>
    </source>
</evidence>
<dbReference type="OMA" id="KQAMTLM"/>
<keyword evidence="4" id="KW-0175">Coiled coil</keyword>
<dbReference type="Proteomes" id="UP000002279">
    <property type="component" value="Unplaced"/>
</dbReference>
<evidence type="ECO:0000256" key="4">
    <source>
        <dbReference type="SAM" id="Coils"/>
    </source>
</evidence>
<protein>
    <submittedName>
        <fullName evidence="7">GC-rich sequence DNA-binding factor 2</fullName>
    </submittedName>
</protein>
<dbReference type="Bgee" id="ENSOANG00000009856">
    <property type="expression patterns" value="Expressed in endometrium and 8 other cell types or tissues"/>
</dbReference>
<dbReference type="GO" id="GO:0000245">
    <property type="term" value="P:spliceosomal complex assembly"/>
    <property type="evidence" value="ECO:0007669"/>
    <property type="project" value="Ensembl"/>
</dbReference>
<accession>A0A6I8PD01</accession>
<keyword evidence="3" id="KW-0539">Nucleus</keyword>
<dbReference type="PANTHER" id="PTHR12214">
    <property type="entry name" value="GC-RICH SEQUENCE DNA-BINDING FACTOR"/>
    <property type="match status" value="1"/>
</dbReference>
<evidence type="ECO:0000256" key="5">
    <source>
        <dbReference type="SAM" id="MobiDB-lite"/>
    </source>
</evidence>
<reference evidence="7" key="2">
    <citation type="submission" date="2025-09" db="UniProtKB">
        <authorList>
            <consortium name="Ensembl"/>
        </authorList>
    </citation>
    <scope>IDENTIFICATION</scope>
    <source>
        <strain evidence="7">Glennie</strain>
    </source>
</reference>